<dbReference type="EMBL" id="AUWU02000001">
    <property type="protein sequence ID" value="KAH0577477.1"/>
    <property type="molecule type" value="Genomic_DNA"/>
</dbReference>
<dbReference type="EMBL" id="KI546135">
    <property type="protein sequence ID" value="EST43523.1"/>
    <property type="molecule type" value="Genomic_DNA"/>
</dbReference>
<sequence length="468" mass="52024">MISPQIIYYTDAPPHASKLTPKQYLLPPLPPSFQNVKMQLLQDVPLAISQLSPVSAQLIYATQTVLIELQDLMPVKNYRQQTITSRRSPPVSFSQHQQTCDLLFNGQLYQTVAFKFDFVQAVFLNQTFVVFSQSASTLILQGYLEQELFTMQFEVPARVRSVDFDGTFFAGTLADNAVFTGQILKKQAFRVFSPLPQDVAQSPILTCFISHVNWVVVTAFAAGLVVFSDLYGQFLQLLDLNALLATSNTVLAIVGTRQSTQLNLALIIEKSPILALRIDLSQHRLITRQFLSRTPQMLLSYPRVPVQTLLALLSFVQPFAPMPQDARPLYVEKLHQAYFPAEVLRLSPVASLNALRLEVLVRVAVLCREGSSELTAFRGILASLCAQAGKCQFARALGLNVQSGEADANQALSQGRDLRVQGQHLGGRFDEVLSGERPDLLNLEGDLLFADFAQLQAQEGHKVFGWLE</sequence>
<organism evidence="1">
    <name type="scientific">Spironucleus salmonicida</name>
    <dbReference type="NCBI Taxonomy" id="348837"/>
    <lineage>
        <taxon>Eukaryota</taxon>
        <taxon>Metamonada</taxon>
        <taxon>Diplomonadida</taxon>
        <taxon>Hexamitidae</taxon>
        <taxon>Hexamitinae</taxon>
        <taxon>Spironucleus</taxon>
    </lineage>
</organism>
<evidence type="ECO:0000313" key="1">
    <source>
        <dbReference type="EMBL" id="EST43523.1"/>
    </source>
</evidence>
<proteinExistence type="predicted"/>
<accession>V6LGT8</accession>
<evidence type="ECO:0000313" key="2">
    <source>
        <dbReference type="EMBL" id="KAH0577477.1"/>
    </source>
</evidence>
<gene>
    <name evidence="1" type="ORF">SS50377_16558</name>
    <name evidence="2" type="ORF">SS50377_20830</name>
</gene>
<protein>
    <submittedName>
        <fullName evidence="1">Uncharacterized protein</fullName>
    </submittedName>
</protein>
<dbReference type="VEuPathDB" id="GiardiaDB:SS50377_20830"/>
<reference evidence="1 2" key="1">
    <citation type="journal article" date="2014" name="PLoS Genet.">
        <title>The Genome of Spironucleus salmonicida Highlights a Fish Pathogen Adapted to Fluctuating Environments.</title>
        <authorList>
            <person name="Xu F."/>
            <person name="Jerlstrom-Hultqvist J."/>
            <person name="Einarsson E."/>
            <person name="Astvaldsson A."/>
            <person name="Svard S.G."/>
            <person name="Andersson J.O."/>
        </authorList>
    </citation>
    <scope>NUCLEOTIDE SEQUENCE</scope>
    <source>
        <strain evidence="2">ATCC 50377</strain>
    </source>
</reference>
<name>V6LGT8_9EUKA</name>
<dbReference type="Proteomes" id="UP000018208">
    <property type="component" value="Unassembled WGS sequence"/>
</dbReference>
<evidence type="ECO:0000313" key="3">
    <source>
        <dbReference type="Proteomes" id="UP000018208"/>
    </source>
</evidence>
<keyword evidence="3" id="KW-1185">Reference proteome</keyword>
<dbReference type="AlphaFoldDB" id="V6LGT8"/>
<reference evidence="2" key="2">
    <citation type="submission" date="2020-12" db="EMBL/GenBank/DDBJ databases">
        <title>New Spironucleus salmonicida genome in near-complete chromosomes.</title>
        <authorList>
            <person name="Xu F."/>
            <person name="Kurt Z."/>
            <person name="Jimenez-Gonzalez A."/>
            <person name="Astvaldsson A."/>
            <person name="Andersson J.O."/>
            <person name="Svard S.G."/>
        </authorList>
    </citation>
    <scope>NUCLEOTIDE SEQUENCE</scope>
    <source>
        <strain evidence="2">ATCC 50377</strain>
    </source>
</reference>